<evidence type="ECO:0008006" key="4">
    <source>
        <dbReference type="Google" id="ProtNLM"/>
    </source>
</evidence>
<keyword evidence="1" id="KW-0732">Signal</keyword>
<dbReference type="Proteomes" id="UP001596254">
    <property type="component" value="Unassembled WGS sequence"/>
</dbReference>
<keyword evidence="3" id="KW-1185">Reference proteome</keyword>
<evidence type="ECO:0000256" key="1">
    <source>
        <dbReference type="SAM" id="SignalP"/>
    </source>
</evidence>
<evidence type="ECO:0000313" key="3">
    <source>
        <dbReference type="Proteomes" id="UP001596254"/>
    </source>
</evidence>
<protein>
    <recommendedName>
        <fullName evidence="4">DUF5626 domain-containing protein</fullName>
    </recommendedName>
</protein>
<name>A0ABW1SRS8_9LACO</name>
<sequence length="149" mass="16969">MKKLWLTLALGLTVIGGFSLITAAPVTAQAATQRTEIPKSLRGHWRLYDKGFRHYEMQIFTKWESKNTTAGFKIHWFTMSGKSNKTTSTQSPLQLQKVGKGYRVSPKGDLYPKDWAVWTRVKHHGKTALHATYPGALVKTSGAYYYRYK</sequence>
<reference evidence="3" key="1">
    <citation type="journal article" date="2019" name="Int. J. Syst. Evol. Microbiol.">
        <title>The Global Catalogue of Microorganisms (GCM) 10K type strain sequencing project: providing services to taxonomists for standard genome sequencing and annotation.</title>
        <authorList>
            <consortium name="The Broad Institute Genomics Platform"/>
            <consortium name="The Broad Institute Genome Sequencing Center for Infectious Disease"/>
            <person name="Wu L."/>
            <person name="Ma J."/>
        </authorList>
    </citation>
    <scope>NUCLEOTIDE SEQUENCE [LARGE SCALE GENOMIC DNA]</scope>
    <source>
        <strain evidence="3">CCM 8905</strain>
    </source>
</reference>
<dbReference type="EMBL" id="JBHSSK010000013">
    <property type="protein sequence ID" value="MFC6206756.1"/>
    <property type="molecule type" value="Genomic_DNA"/>
</dbReference>
<comment type="caution">
    <text evidence="2">The sequence shown here is derived from an EMBL/GenBank/DDBJ whole genome shotgun (WGS) entry which is preliminary data.</text>
</comment>
<evidence type="ECO:0000313" key="2">
    <source>
        <dbReference type="EMBL" id="MFC6206756.1"/>
    </source>
</evidence>
<dbReference type="RefSeq" id="WP_125694467.1">
    <property type="nucleotide sequence ID" value="NZ_JBHSSK010000013.1"/>
</dbReference>
<accession>A0ABW1SRS8</accession>
<proteinExistence type="predicted"/>
<feature type="signal peptide" evidence="1">
    <location>
        <begin position="1"/>
        <end position="23"/>
    </location>
</feature>
<organism evidence="2 3">
    <name type="scientific">Levilactobacillus tongjiangensis</name>
    <dbReference type="NCBI Taxonomy" id="2486023"/>
    <lineage>
        <taxon>Bacteria</taxon>
        <taxon>Bacillati</taxon>
        <taxon>Bacillota</taxon>
        <taxon>Bacilli</taxon>
        <taxon>Lactobacillales</taxon>
        <taxon>Lactobacillaceae</taxon>
        <taxon>Levilactobacillus</taxon>
    </lineage>
</organism>
<feature type="chain" id="PRO_5046832489" description="DUF5626 domain-containing protein" evidence="1">
    <location>
        <begin position="24"/>
        <end position="149"/>
    </location>
</feature>
<gene>
    <name evidence="2" type="ORF">ACFP1G_04600</name>
</gene>